<gene>
    <name evidence="1" type="ORF">SS1G_13622</name>
</gene>
<protein>
    <submittedName>
        <fullName evidence="1">Uncharacterized protein</fullName>
    </submittedName>
</protein>
<proteinExistence type="predicted"/>
<sequence>MISPPIKRGNRGTQAIMVLFGVDWGVITPTEVLKCLETSKSKGLLRKQISWIHSREMSHHLILPINSFNSYSDGSSKV</sequence>
<dbReference type="GeneID" id="5481549"/>
<reference evidence="2" key="1">
    <citation type="journal article" date="2011" name="PLoS Genet.">
        <title>Genomic analysis of the necrotrophic fungal pathogens Sclerotinia sclerotiorum and Botrytis cinerea.</title>
        <authorList>
            <person name="Amselem J."/>
            <person name="Cuomo C.A."/>
            <person name="van Kan J.A."/>
            <person name="Viaud M."/>
            <person name="Benito E.P."/>
            <person name="Couloux A."/>
            <person name="Coutinho P.M."/>
            <person name="de Vries R.P."/>
            <person name="Dyer P.S."/>
            <person name="Fillinger S."/>
            <person name="Fournier E."/>
            <person name="Gout L."/>
            <person name="Hahn M."/>
            <person name="Kohn L."/>
            <person name="Lapalu N."/>
            <person name="Plummer K.M."/>
            <person name="Pradier J.M."/>
            <person name="Quevillon E."/>
            <person name="Sharon A."/>
            <person name="Simon A."/>
            <person name="ten Have A."/>
            <person name="Tudzynski B."/>
            <person name="Tudzynski P."/>
            <person name="Wincker P."/>
            <person name="Andrew M."/>
            <person name="Anthouard V."/>
            <person name="Beever R.E."/>
            <person name="Beffa R."/>
            <person name="Benoit I."/>
            <person name="Bouzid O."/>
            <person name="Brault B."/>
            <person name="Chen Z."/>
            <person name="Choquer M."/>
            <person name="Collemare J."/>
            <person name="Cotton P."/>
            <person name="Danchin E.G."/>
            <person name="Da Silva C."/>
            <person name="Gautier A."/>
            <person name="Giraud C."/>
            <person name="Giraud T."/>
            <person name="Gonzalez C."/>
            <person name="Grossetete S."/>
            <person name="Guldener U."/>
            <person name="Henrissat B."/>
            <person name="Howlett B.J."/>
            <person name="Kodira C."/>
            <person name="Kretschmer M."/>
            <person name="Lappartient A."/>
            <person name="Leroch M."/>
            <person name="Levis C."/>
            <person name="Mauceli E."/>
            <person name="Neuveglise C."/>
            <person name="Oeser B."/>
            <person name="Pearson M."/>
            <person name="Poulain J."/>
            <person name="Poussereau N."/>
            <person name="Quesneville H."/>
            <person name="Rascle C."/>
            <person name="Schumacher J."/>
            <person name="Segurens B."/>
            <person name="Sexton A."/>
            <person name="Silva E."/>
            <person name="Sirven C."/>
            <person name="Soanes D.M."/>
            <person name="Talbot N.J."/>
            <person name="Templeton M."/>
            <person name="Yandava C."/>
            <person name="Yarden O."/>
            <person name="Zeng Q."/>
            <person name="Rollins J.A."/>
            <person name="Lebrun M.H."/>
            <person name="Dickman M."/>
        </authorList>
    </citation>
    <scope>NUCLEOTIDE SEQUENCE [LARGE SCALE GENOMIC DNA]</scope>
    <source>
        <strain evidence="2">ATCC 18683 / 1980 / Ss-1</strain>
    </source>
</reference>
<dbReference type="RefSeq" id="XP_001585383.1">
    <property type="nucleotide sequence ID" value="XM_001585333.1"/>
</dbReference>
<dbReference type="Proteomes" id="UP000001312">
    <property type="component" value="Unassembled WGS sequence"/>
</dbReference>
<dbReference type="InParanoid" id="A7F7P2"/>
<name>A7F7P2_SCLS1</name>
<accession>A7F7P2</accession>
<evidence type="ECO:0000313" key="2">
    <source>
        <dbReference type="Proteomes" id="UP000001312"/>
    </source>
</evidence>
<organism evidence="1 2">
    <name type="scientific">Sclerotinia sclerotiorum (strain ATCC 18683 / 1980 / Ss-1)</name>
    <name type="common">White mold</name>
    <name type="synonym">Whetzelinia sclerotiorum</name>
    <dbReference type="NCBI Taxonomy" id="665079"/>
    <lineage>
        <taxon>Eukaryota</taxon>
        <taxon>Fungi</taxon>
        <taxon>Dikarya</taxon>
        <taxon>Ascomycota</taxon>
        <taxon>Pezizomycotina</taxon>
        <taxon>Leotiomycetes</taxon>
        <taxon>Helotiales</taxon>
        <taxon>Sclerotiniaceae</taxon>
        <taxon>Sclerotinia</taxon>
    </lineage>
</organism>
<dbReference type="AlphaFoldDB" id="A7F7P2"/>
<evidence type="ECO:0000313" key="1">
    <source>
        <dbReference type="EMBL" id="EDN98763.1"/>
    </source>
</evidence>
<keyword evidence="2" id="KW-1185">Reference proteome</keyword>
<dbReference type="KEGG" id="ssl:SS1G_13622"/>
<dbReference type="EMBL" id="CH476646">
    <property type="protein sequence ID" value="EDN98763.1"/>
    <property type="molecule type" value="Genomic_DNA"/>
</dbReference>